<dbReference type="OrthoDB" id="1743354at2759"/>
<dbReference type="AlphaFoldDB" id="A0A371I0X8"/>
<proteinExistence type="predicted"/>
<dbReference type="EMBL" id="QJKJ01001228">
    <property type="protein sequence ID" value="RDY08690.1"/>
    <property type="molecule type" value="Genomic_DNA"/>
</dbReference>
<dbReference type="PANTHER" id="PTHR16092:SF14">
    <property type="entry name" value="EXOCYST COMPLEX COMPONENT 1 ISOFORM X1"/>
    <property type="match status" value="1"/>
</dbReference>
<dbReference type="GO" id="GO:0005886">
    <property type="term" value="C:plasma membrane"/>
    <property type="evidence" value="ECO:0007669"/>
    <property type="project" value="TreeGrafter"/>
</dbReference>
<dbReference type="GO" id="GO:0006893">
    <property type="term" value="P:Golgi to plasma membrane transport"/>
    <property type="evidence" value="ECO:0007669"/>
    <property type="project" value="TreeGrafter"/>
</dbReference>
<dbReference type="STRING" id="157652.A0A371I0X8"/>
<dbReference type="GO" id="GO:0005546">
    <property type="term" value="F:phosphatidylinositol-4,5-bisphosphate binding"/>
    <property type="evidence" value="ECO:0007669"/>
    <property type="project" value="TreeGrafter"/>
</dbReference>
<dbReference type="GO" id="GO:0006887">
    <property type="term" value="P:exocytosis"/>
    <property type="evidence" value="ECO:0007669"/>
    <property type="project" value="TreeGrafter"/>
</dbReference>
<evidence type="ECO:0000313" key="2">
    <source>
        <dbReference type="Proteomes" id="UP000257109"/>
    </source>
</evidence>
<sequence length="100" mass="10797">MLTIFIPLLVDESSFFAHFMCFEVPTLVPPGGVVNGNKTGYDDDDDLGIMDIDENDGKSSRNSAELAALNKSLKDLLDGIQGSGSLSMISIVARDTIRFI</sequence>
<keyword evidence="2" id="KW-1185">Reference proteome</keyword>
<dbReference type="GO" id="GO:0000145">
    <property type="term" value="C:exocyst"/>
    <property type="evidence" value="ECO:0007669"/>
    <property type="project" value="TreeGrafter"/>
</dbReference>
<reference evidence="1" key="1">
    <citation type="submission" date="2018-05" db="EMBL/GenBank/DDBJ databases">
        <title>Draft genome of Mucuna pruriens seed.</title>
        <authorList>
            <person name="Nnadi N.E."/>
            <person name="Vos R."/>
            <person name="Hasami M.H."/>
            <person name="Devisetty U.K."/>
            <person name="Aguiy J.C."/>
        </authorList>
    </citation>
    <scope>NUCLEOTIDE SEQUENCE [LARGE SCALE GENOMIC DNA]</scope>
    <source>
        <strain evidence="1">JCA_2017</strain>
    </source>
</reference>
<protein>
    <submittedName>
        <fullName evidence="1">Exocyst complex component SEC3A</fullName>
    </submittedName>
</protein>
<gene>
    <name evidence="1" type="primary">SEC3A</name>
    <name evidence="1" type="ORF">CR513_07059</name>
</gene>
<dbReference type="Proteomes" id="UP000257109">
    <property type="component" value="Unassembled WGS sequence"/>
</dbReference>
<organism evidence="1 2">
    <name type="scientific">Mucuna pruriens</name>
    <name type="common">Velvet bean</name>
    <name type="synonym">Dolichos pruriens</name>
    <dbReference type="NCBI Taxonomy" id="157652"/>
    <lineage>
        <taxon>Eukaryota</taxon>
        <taxon>Viridiplantae</taxon>
        <taxon>Streptophyta</taxon>
        <taxon>Embryophyta</taxon>
        <taxon>Tracheophyta</taxon>
        <taxon>Spermatophyta</taxon>
        <taxon>Magnoliopsida</taxon>
        <taxon>eudicotyledons</taxon>
        <taxon>Gunneridae</taxon>
        <taxon>Pentapetalae</taxon>
        <taxon>rosids</taxon>
        <taxon>fabids</taxon>
        <taxon>Fabales</taxon>
        <taxon>Fabaceae</taxon>
        <taxon>Papilionoideae</taxon>
        <taxon>50 kb inversion clade</taxon>
        <taxon>NPAAA clade</taxon>
        <taxon>indigoferoid/millettioid clade</taxon>
        <taxon>Phaseoleae</taxon>
        <taxon>Mucuna</taxon>
    </lineage>
</organism>
<name>A0A371I0X8_MUCPR</name>
<accession>A0A371I0X8</accession>
<comment type="caution">
    <text evidence="1">The sequence shown here is derived from an EMBL/GenBank/DDBJ whole genome shotgun (WGS) entry which is preliminary data.</text>
</comment>
<dbReference type="PANTHER" id="PTHR16092">
    <property type="entry name" value="SEC3/SYNTAXIN-RELATED"/>
    <property type="match status" value="1"/>
</dbReference>
<evidence type="ECO:0000313" key="1">
    <source>
        <dbReference type="EMBL" id="RDY08690.1"/>
    </source>
</evidence>
<feature type="non-terminal residue" evidence="1">
    <location>
        <position position="100"/>
    </location>
</feature>